<keyword evidence="2" id="KW-0812">Transmembrane</keyword>
<sequence length="191" mass="20158">MSWLLGSDNNLDRANSFVSSAAYADAARLHPQAGLDRGVEYLDLEDDKISDLEGAQGVIASRDWKDDLCYGTGTVYLLGLGIGGAFGLQEGLSKMPPESPPRLKLNTVLNHITKRGPFLGNTAGCLAMGYNLVDAIIDNWRGKHDDLNSLAAGAISGALFRSAAGVKPAMYSAGLMTAAAGAWCAVRRSLQ</sequence>
<evidence type="ECO:0000256" key="4">
    <source>
        <dbReference type="ARBA" id="ARBA00023136"/>
    </source>
</evidence>
<evidence type="ECO:0000313" key="5">
    <source>
        <dbReference type="EMBL" id="QWU87683.1"/>
    </source>
</evidence>
<keyword evidence="3" id="KW-1133">Transmembrane helix</keyword>
<dbReference type="EMBL" id="CP076662">
    <property type="protein sequence ID" value="QWU87683.1"/>
    <property type="molecule type" value="Genomic_DNA"/>
</dbReference>
<evidence type="ECO:0000256" key="2">
    <source>
        <dbReference type="ARBA" id="ARBA00022692"/>
    </source>
</evidence>
<name>A0ABX8I5C0_9ASCO</name>
<reference evidence="5 6" key="1">
    <citation type="submission" date="2021-06" db="EMBL/GenBank/DDBJ databases">
        <title>Candida outbreak in Lebanon.</title>
        <authorList>
            <person name="Finianos M."/>
        </authorList>
    </citation>
    <scope>NUCLEOTIDE SEQUENCE [LARGE SCALE GENOMIC DNA]</scope>
    <source>
        <strain evidence="5">CA3LBN</strain>
    </source>
</reference>
<evidence type="ECO:0000256" key="3">
    <source>
        <dbReference type="ARBA" id="ARBA00022989"/>
    </source>
</evidence>
<dbReference type="Proteomes" id="UP000825434">
    <property type="component" value="Chromosome 2"/>
</dbReference>
<evidence type="ECO:0000256" key="1">
    <source>
        <dbReference type="ARBA" id="ARBA00004141"/>
    </source>
</evidence>
<accession>A0ABX8I5C0</accession>
<organism evidence="5 6">
    <name type="scientific">Candidozyma haemuli</name>
    <dbReference type="NCBI Taxonomy" id="45357"/>
    <lineage>
        <taxon>Eukaryota</taxon>
        <taxon>Fungi</taxon>
        <taxon>Dikarya</taxon>
        <taxon>Ascomycota</taxon>
        <taxon>Saccharomycotina</taxon>
        <taxon>Pichiomycetes</taxon>
        <taxon>Metschnikowiaceae</taxon>
        <taxon>Candidozyma</taxon>
    </lineage>
</organism>
<gene>
    <name evidence="5" type="ORF">CA3LBN_001948</name>
</gene>
<evidence type="ECO:0008006" key="7">
    <source>
        <dbReference type="Google" id="ProtNLM"/>
    </source>
</evidence>
<comment type="subcellular location">
    <subcellularLocation>
        <location evidence="1">Membrane</location>
        <topology evidence="1">Multi-pass membrane protein</topology>
    </subcellularLocation>
</comment>
<dbReference type="InterPro" id="IPR045238">
    <property type="entry name" value="Tim23-like"/>
</dbReference>
<proteinExistence type="predicted"/>
<protein>
    <recommendedName>
        <fullName evidence="7">Mitochondrial import inner membrane translocase subunit TIM23</fullName>
    </recommendedName>
</protein>
<dbReference type="Pfam" id="PF02466">
    <property type="entry name" value="Tim17"/>
    <property type="match status" value="1"/>
</dbReference>
<keyword evidence="6" id="KW-1185">Reference proteome</keyword>
<keyword evidence="4" id="KW-0472">Membrane</keyword>
<dbReference type="PANTHER" id="PTHR15371">
    <property type="entry name" value="TIM23"/>
    <property type="match status" value="1"/>
</dbReference>
<evidence type="ECO:0000313" key="6">
    <source>
        <dbReference type="Proteomes" id="UP000825434"/>
    </source>
</evidence>
<dbReference type="PANTHER" id="PTHR15371:SF0">
    <property type="entry name" value="SD19278P"/>
    <property type="match status" value="1"/>
</dbReference>